<feature type="transmembrane region" description="Helical" evidence="1">
    <location>
        <begin position="37"/>
        <end position="61"/>
    </location>
</feature>
<evidence type="ECO:0000313" key="3">
    <source>
        <dbReference type="Proteomes" id="UP001424441"/>
    </source>
</evidence>
<evidence type="ECO:0000256" key="1">
    <source>
        <dbReference type="SAM" id="Phobius"/>
    </source>
</evidence>
<name>A0ABN1FES6_9HYPH</name>
<dbReference type="EMBL" id="BAAADE010000001">
    <property type="protein sequence ID" value="GAA0589267.1"/>
    <property type="molecule type" value="Genomic_DNA"/>
</dbReference>
<gene>
    <name evidence="2" type="ORF">GCM10008943_00360</name>
</gene>
<keyword evidence="1" id="KW-1133">Transmembrane helix</keyword>
<sequence>MPESESSPRKKHTILILGKRIPIPASVFMRRMVGTGFVLGGTFSFLPVLGIWMLPVGLILLSHDSHRVRRFRRNSEVYVLRKWRNSRFAKNKA</sequence>
<dbReference type="RefSeq" id="WP_343802834.1">
    <property type="nucleotide sequence ID" value="NZ_BAAADE010000001.1"/>
</dbReference>
<keyword evidence="3" id="KW-1185">Reference proteome</keyword>
<keyword evidence="1" id="KW-0472">Membrane</keyword>
<reference evidence="2 3" key="1">
    <citation type="journal article" date="2019" name="Int. J. Syst. Evol. Microbiol.">
        <title>The Global Catalogue of Microorganisms (GCM) 10K type strain sequencing project: providing services to taxonomists for standard genome sequencing and annotation.</title>
        <authorList>
            <consortium name="The Broad Institute Genomics Platform"/>
            <consortium name="The Broad Institute Genome Sequencing Center for Infectious Disease"/>
            <person name="Wu L."/>
            <person name="Ma J."/>
        </authorList>
    </citation>
    <scope>NUCLEOTIDE SEQUENCE [LARGE SCALE GENOMIC DNA]</scope>
    <source>
        <strain evidence="2 3">JCM 15115</strain>
    </source>
</reference>
<dbReference type="Proteomes" id="UP001424441">
    <property type="component" value="Unassembled WGS sequence"/>
</dbReference>
<proteinExistence type="predicted"/>
<organism evidence="2 3">
    <name type="scientific">Paenochrobactrum glaciei</name>
    <dbReference type="NCBI Taxonomy" id="486407"/>
    <lineage>
        <taxon>Bacteria</taxon>
        <taxon>Pseudomonadati</taxon>
        <taxon>Pseudomonadota</taxon>
        <taxon>Alphaproteobacteria</taxon>
        <taxon>Hyphomicrobiales</taxon>
        <taxon>Brucellaceae</taxon>
        <taxon>Paenochrobactrum</taxon>
    </lineage>
</organism>
<accession>A0ABN1FES6</accession>
<protein>
    <submittedName>
        <fullName evidence="2">Uncharacterized protein</fullName>
    </submittedName>
</protein>
<keyword evidence="1" id="KW-0812">Transmembrane</keyword>
<evidence type="ECO:0000313" key="2">
    <source>
        <dbReference type="EMBL" id="GAA0589267.1"/>
    </source>
</evidence>
<comment type="caution">
    <text evidence="2">The sequence shown here is derived from an EMBL/GenBank/DDBJ whole genome shotgun (WGS) entry which is preliminary data.</text>
</comment>